<dbReference type="Gene3D" id="1.25.40.10">
    <property type="entry name" value="Tetratricopeptide repeat domain"/>
    <property type="match status" value="2"/>
</dbReference>
<dbReference type="PROSITE" id="PS50005">
    <property type="entry name" value="TPR"/>
    <property type="match status" value="5"/>
</dbReference>
<dbReference type="Pfam" id="PF00931">
    <property type="entry name" value="NB-ARC"/>
    <property type="match status" value="1"/>
</dbReference>
<dbReference type="PRINTS" id="PR00381">
    <property type="entry name" value="KINESINLIGHT"/>
</dbReference>
<dbReference type="InterPro" id="IPR011990">
    <property type="entry name" value="TPR-like_helical_dom_sf"/>
</dbReference>
<keyword evidence="1" id="KW-0677">Repeat</keyword>
<dbReference type="EMBL" id="PVWK01000096">
    <property type="protein sequence ID" value="PSB27297.1"/>
    <property type="molecule type" value="Genomic_DNA"/>
</dbReference>
<feature type="repeat" description="TPR" evidence="3">
    <location>
        <begin position="634"/>
        <end position="667"/>
    </location>
</feature>
<dbReference type="InterPro" id="IPR019734">
    <property type="entry name" value="TPR_rpt"/>
</dbReference>
<feature type="repeat" description="TPR" evidence="3">
    <location>
        <begin position="467"/>
        <end position="500"/>
    </location>
</feature>
<dbReference type="InterPro" id="IPR002182">
    <property type="entry name" value="NB-ARC"/>
</dbReference>
<reference evidence="6" key="1">
    <citation type="submission" date="2018-02" db="EMBL/GenBank/DDBJ databases">
        <authorList>
            <person name="Moore K."/>
            <person name="Momper L."/>
        </authorList>
    </citation>
    <scope>NUCLEOTIDE SEQUENCE [LARGE SCALE GENOMIC DNA]</scope>
    <source>
        <strain evidence="6">ULC18</strain>
    </source>
</reference>
<protein>
    <submittedName>
        <fullName evidence="5">Tetratricopeptide repeat protein</fullName>
    </submittedName>
</protein>
<accession>A0A2T1E3I3</accession>
<dbReference type="Gene3D" id="1.10.8.430">
    <property type="entry name" value="Helical domain of apoptotic protease-activating factors"/>
    <property type="match status" value="1"/>
</dbReference>
<dbReference type="Pfam" id="PF13424">
    <property type="entry name" value="TPR_12"/>
    <property type="match status" value="3"/>
</dbReference>
<evidence type="ECO:0000313" key="6">
    <source>
        <dbReference type="Proteomes" id="UP000239576"/>
    </source>
</evidence>
<evidence type="ECO:0000256" key="2">
    <source>
        <dbReference type="ARBA" id="ARBA00022803"/>
    </source>
</evidence>
<evidence type="ECO:0000256" key="1">
    <source>
        <dbReference type="ARBA" id="ARBA00022737"/>
    </source>
</evidence>
<comment type="caution">
    <text evidence="5">The sequence shown here is derived from an EMBL/GenBank/DDBJ whole genome shotgun (WGS) entry which is preliminary data.</text>
</comment>
<feature type="repeat" description="TPR" evidence="3">
    <location>
        <begin position="551"/>
        <end position="584"/>
    </location>
</feature>
<sequence length="743" mass="84725">MPYSGITQFVGREDDLERLHQQLQPGSPVAISAVSGMGGIGKTELALQYADQHLNLQTYPGGICWLRAREELGTQIVSFAQSCLDLSPPEDRELAAKVAYCWQHWQEGAVLVVLDDVQDYQDIQSFLPPPGPRFRVLLTTRLTLRSPVRNIEIKVLTETAVLELLRSLVKDGRIDQQINEAKQICKWLGYLPLALELVGRYLARKPDTSVATLWQRLQNKRLDAKALKDRETGMTASLGVTAAFELSWEGLSEAAQQLTGLLSLFALAEIPWELVEPCLPNWDAEELEELRDEKLVDWHLLQRTGKGLYQLHQLLREFFTAKRERMSVDGELKHAFCRVMTAVAKQLPYSPSKLQIKQFTPVIPHLKATVTTLHTRLTDADVIKQSTGIANFYEGQAAYKDAIHWSEHSLKIAKTRMGRNHPDTATSLNNLARLYYLQGRYAEAEPIYLESLLIREKQLGTDHLDVAASLNNLAEIYESRGRYAEAEPLYQKALKLRKAQLDEHHPDIAQSLNNLAHLYTMQERYADAEPLYQKALELRKTQLGERHPDTAQSLNNLAHLYTMQGRYLKAEPLYQKALEILAEELVENHPDVVSILNNMGRLYANQERYYEAKQSYQKALEILEEHFCNHPNQANILNNIGLLYASQGLFSEAEPLYQRALEILIQELGENHPYVAKALSNLGELYFCWGESQQNYYQTMNYRSQARNYYSQAHKTAKKSLGSTHPITKTINDTLRVIEEYLG</sequence>
<evidence type="ECO:0000259" key="4">
    <source>
        <dbReference type="Pfam" id="PF00931"/>
    </source>
</evidence>
<keyword evidence="6" id="KW-1185">Reference proteome</keyword>
<gene>
    <name evidence="5" type="ORF">C7B82_16710</name>
</gene>
<name>A0A2T1E3I3_9CYAN</name>
<feature type="domain" description="NB-ARC" evidence="4">
    <location>
        <begin position="13"/>
        <end position="168"/>
    </location>
</feature>
<dbReference type="PANTHER" id="PTHR45641:SF19">
    <property type="entry name" value="NEPHROCYSTIN-3"/>
    <property type="match status" value="1"/>
</dbReference>
<dbReference type="SMART" id="SM00028">
    <property type="entry name" value="TPR"/>
    <property type="match status" value="7"/>
</dbReference>
<keyword evidence="2 3" id="KW-0802">TPR repeat</keyword>
<dbReference type="Gene3D" id="3.40.50.300">
    <property type="entry name" value="P-loop containing nucleotide triphosphate hydrolases"/>
    <property type="match status" value="1"/>
</dbReference>
<dbReference type="InterPro" id="IPR027417">
    <property type="entry name" value="P-loop_NTPase"/>
</dbReference>
<reference evidence="5 6" key="2">
    <citation type="submission" date="2018-03" db="EMBL/GenBank/DDBJ databases">
        <title>The ancient ancestry and fast evolution of plastids.</title>
        <authorList>
            <person name="Moore K.R."/>
            <person name="Magnabosco C."/>
            <person name="Momper L."/>
            <person name="Gold D.A."/>
            <person name="Bosak T."/>
            <person name="Fournier G.P."/>
        </authorList>
    </citation>
    <scope>NUCLEOTIDE SEQUENCE [LARGE SCALE GENOMIC DNA]</scope>
    <source>
        <strain evidence="5 6">ULC18</strain>
    </source>
</reference>
<dbReference type="Proteomes" id="UP000239576">
    <property type="component" value="Unassembled WGS sequence"/>
</dbReference>
<dbReference type="SUPFAM" id="SSF48452">
    <property type="entry name" value="TPR-like"/>
    <property type="match status" value="1"/>
</dbReference>
<dbReference type="InterPro" id="IPR042197">
    <property type="entry name" value="Apaf_helical"/>
</dbReference>
<dbReference type="AlphaFoldDB" id="A0A2T1E3I3"/>
<proteinExistence type="predicted"/>
<dbReference type="PANTHER" id="PTHR45641">
    <property type="entry name" value="TETRATRICOPEPTIDE REPEAT PROTEIN (AFU_ORTHOLOGUE AFUA_6G03870)"/>
    <property type="match status" value="1"/>
</dbReference>
<dbReference type="SUPFAM" id="SSF52540">
    <property type="entry name" value="P-loop containing nucleoside triphosphate hydrolases"/>
    <property type="match status" value="1"/>
</dbReference>
<feature type="repeat" description="TPR" evidence="3">
    <location>
        <begin position="509"/>
        <end position="542"/>
    </location>
</feature>
<dbReference type="GO" id="GO:0043531">
    <property type="term" value="F:ADP binding"/>
    <property type="evidence" value="ECO:0007669"/>
    <property type="project" value="InterPro"/>
</dbReference>
<evidence type="ECO:0000256" key="3">
    <source>
        <dbReference type="PROSITE-ProRule" id="PRU00339"/>
    </source>
</evidence>
<dbReference type="OrthoDB" id="3193074at2"/>
<organism evidence="5 6">
    <name type="scientific">Stenomitos frigidus ULC18</name>
    <dbReference type="NCBI Taxonomy" id="2107698"/>
    <lineage>
        <taxon>Bacteria</taxon>
        <taxon>Bacillati</taxon>
        <taxon>Cyanobacteriota</taxon>
        <taxon>Cyanophyceae</taxon>
        <taxon>Leptolyngbyales</taxon>
        <taxon>Leptolyngbyaceae</taxon>
        <taxon>Stenomitos</taxon>
    </lineage>
</organism>
<feature type="repeat" description="TPR" evidence="3">
    <location>
        <begin position="593"/>
        <end position="626"/>
    </location>
</feature>
<evidence type="ECO:0000313" key="5">
    <source>
        <dbReference type="EMBL" id="PSB27297.1"/>
    </source>
</evidence>
<dbReference type="Pfam" id="PF13374">
    <property type="entry name" value="TPR_10"/>
    <property type="match status" value="1"/>
</dbReference>